<feature type="domain" description="C2H2-type" evidence="2">
    <location>
        <begin position="1125"/>
        <end position="1148"/>
    </location>
</feature>
<feature type="domain" description="C2H2-type" evidence="2">
    <location>
        <begin position="1332"/>
        <end position="1356"/>
    </location>
</feature>
<feature type="compositionally biased region" description="Polar residues" evidence="1">
    <location>
        <begin position="413"/>
        <end position="428"/>
    </location>
</feature>
<name>A0AAN8PU74_PATCE</name>
<evidence type="ECO:0000313" key="4">
    <source>
        <dbReference type="Proteomes" id="UP001347796"/>
    </source>
</evidence>
<feature type="compositionally biased region" description="Basic and acidic residues" evidence="1">
    <location>
        <begin position="949"/>
        <end position="967"/>
    </location>
</feature>
<feature type="compositionally biased region" description="Basic and acidic residues" evidence="1">
    <location>
        <begin position="1294"/>
        <end position="1309"/>
    </location>
</feature>
<evidence type="ECO:0000256" key="1">
    <source>
        <dbReference type="SAM" id="MobiDB-lite"/>
    </source>
</evidence>
<feature type="compositionally biased region" description="Acidic residues" evidence="1">
    <location>
        <begin position="855"/>
        <end position="877"/>
    </location>
</feature>
<protein>
    <recommendedName>
        <fullName evidence="2">C2H2-type domain-containing protein</fullName>
    </recommendedName>
</protein>
<feature type="compositionally biased region" description="Low complexity" evidence="1">
    <location>
        <begin position="242"/>
        <end position="254"/>
    </location>
</feature>
<feature type="region of interest" description="Disordered" evidence="1">
    <location>
        <begin position="228"/>
        <end position="270"/>
    </location>
</feature>
<feature type="compositionally biased region" description="Basic and acidic residues" evidence="1">
    <location>
        <begin position="1030"/>
        <end position="1049"/>
    </location>
</feature>
<dbReference type="PANTHER" id="PTHR13275:SF4">
    <property type="entry name" value="VACUOLAR PROTEIN SORTING-ASSOCIATED PROTEIN 72 HOMOLOG"/>
    <property type="match status" value="1"/>
</dbReference>
<organism evidence="3 4">
    <name type="scientific">Patella caerulea</name>
    <name type="common">Rayed Mediterranean limpet</name>
    <dbReference type="NCBI Taxonomy" id="87958"/>
    <lineage>
        <taxon>Eukaryota</taxon>
        <taxon>Metazoa</taxon>
        <taxon>Spiralia</taxon>
        <taxon>Lophotrochozoa</taxon>
        <taxon>Mollusca</taxon>
        <taxon>Gastropoda</taxon>
        <taxon>Patellogastropoda</taxon>
        <taxon>Patelloidea</taxon>
        <taxon>Patellidae</taxon>
        <taxon>Patella</taxon>
    </lineage>
</organism>
<feature type="domain" description="C2H2-type" evidence="2">
    <location>
        <begin position="747"/>
        <end position="770"/>
    </location>
</feature>
<dbReference type="EMBL" id="JAZGQO010000008">
    <property type="protein sequence ID" value="KAK6179111.1"/>
    <property type="molecule type" value="Genomic_DNA"/>
</dbReference>
<sequence>MDQWNQQQTNFVPKIQQFNIGPATTTDNTNNCYIPNVTQTAIHNLPVNQVQFGQGQILNTRQPFLVLQNPAQNTGNVLNQNQSVRYQINPQLLTRQQVVNIPNSGTVQQPLSSGAVQQPIQQHLTVRQQLSSAHSHMHNGNYTAPNSQQPTSKMNYISSQSQTMSIPLAINSMSNTSNMANVQQMHLLPKSSNIGKAPIQNWTNSQMPTNRTTVDTSETFNMLSNQVHPNSKQVHPSSNQVTINSNHTSISNSSPQNALSSQTHTSAQPVNKTPQNLIYLYHFLKKLVESKNDISVYLQSGTPENRLLVDILCYKKFRIEFLKRSNNTSLKLQILNKMGSLSQQASEALQNSESMNSLKNKSTEDIFETILNLTTLRGPQPIQQTRSGQQIQEMQQTQLQTQQVHQQQLGQISNSRQPSPQVQASSQCTPPPPLVPIPASKIKREPGIIEKKLQDSCSGPSNNQSIPTSIPSSVSQNPQSNTFQRSIDDLIRMSDEAAEPYDSWFDPIVNPKSEVADKTQDVKPIPINHLSVKQQPQITPPLSELNLTSTAPSASSLLEQRGEAPVSEAGEKFSRQLDVKPIPVNHLEAQSERMPLMPSLPAPQDSTNVMGYPRSFPSTDDSFLNTLEELQQSAIESLKSTNTEFPSPIINIPKSVSVAAEVPVPQKTPTKLMKKDVPRPLSPNNMCRVEAEDQAHICSSLIESNICDKKTKDMVRVKKNEVICSLSSTLKPKDSTMVKEAVDRSHYWCNFCVFQTDNKLKLVNHVISAHRFSCQYCAFQCYSRADVVEHTINTHKEAIQVSKDFRYCVLLPDYLKIIEQIEDQENQNYESDCLRSFQTKKMRAHPESEASCLESDWEEEFMEDTGSESASDIDDVQEEKIASPEKKMTPKTKGRDRKRKRIRTILTSDEDNGGSDDDDEEEEEAESKKRSILLAHLSSKREAKRAKLKKSEKGIKEVQADAEKDKTLSSALENTLEEVEENPPQFRRQTRRTAKNNNKNDIQNFEQLEEIFGEEEDNSDYDDDKDEDFDPAKANEEKHKKRKMLEEPIKSPLTSPSIKSLVTSTSFTEASPIVKPVSVVIVKTPGLVSPVVHVPPANKTQGATSPAVTSVSQTSTSTKTYNLMQSCVHCEYSTQDTQLLKLHSLDSHQGQFLGIWHQSLDILLYICPRRFCDFYGSMTGDYICHLEKCSIEMSDHVKASVHVTKEYVQRLKEKRIAKPTKLKELRTVLKKISEYINEKNPEAAKLTTDQSSTKQPEEWQIVKPVGFHAPQTEKTTEKSQVSDNSKNSSMATNDKSKDDSKNAMDKVEKGSQGSQAQKANVEKEELDTSGFFKCAFCSFKAMSNTLTVRSHSVKQHPEFPLYTINLKAVETGKNHRFVLFCVGIDCEAVLTSSEEYFKHIETCDAVKQLKDDTQLLKTNKFVKTTIHRVSINLFFIP</sequence>
<feature type="compositionally biased region" description="Low complexity" evidence="1">
    <location>
        <begin position="388"/>
        <end position="412"/>
    </location>
</feature>
<feature type="compositionally biased region" description="Acidic residues" evidence="1">
    <location>
        <begin position="908"/>
        <end position="925"/>
    </location>
</feature>
<feature type="compositionally biased region" description="Polar residues" evidence="1">
    <location>
        <begin position="378"/>
        <end position="387"/>
    </location>
</feature>
<feature type="compositionally biased region" description="Basic and acidic residues" evidence="1">
    <location>
        <begin position="878"/>
        <end position="888"/>
    </location>
</feature>
<feature type="compositionally biased region" description="Acidic residues" evidence="1">
    <location>
        <begin position="1007"/>
        <end position="1029"/>
    </location>
</feature>
<keyword evidence="4" id="KW-1185">Reference proteome</keyword>
<feature type="compositionally biased region" description="Basic residues" evidence="1">
    <location>
        <begin position="889"/>
        <end position="903"/>
    </location>
</feature>
<feature type="domain" description="C2H2-type" evidence="2">
    <location>
        <begin position="772"/>
        <end position="795"/>
    </location>
</feature>
<proteinExistence type="predicted"/>
<feature type="region of interest" description="Disordered" evidence="1">
    <location>
        <begin position="453"/>
        <end position="481"/>
    </location>
</feature>
<evidence type="ECO:0000259" key="2">
    <source>
        <dbReference type="SMART" id="SM00355"/>
    </source>
</evidence>
<evidence type="ECO:0000313" key="3">
    <source>
        <dbReference type="EMBL" id="KAK6179111.1"/>
    </source>
</evidence>
<feature type="region of interest" description="Disordered" evidence="1">
    <location>
        <begin position="378"/>
        <end position="439"/>
    </location>
</feature>
<dbReference type="Proteomes" id="UP001347796">
    <property type="component" value="Unassembled WGS sequence"/>
</dbReference>
<gene>
    <name evidence="3" type="ORF">SNE40_011543</name>
</gene>
<feature type="region of interest" description="Disordered" evidence="1">
    <location>
        <begin position="845"/>
        <end position="1057"/>
    </location>
</feature>
<feature type="region of interest" description="Disordered" evidence="1">
    <location>
        <begin position="1243"/>
        <end position="1322"/>
    </location>
</feature>
<dbReference type="PANTHER" id="PTHR13275">
    <property type="entry name" value="YL-1 PROTEIN TRANSCRIPTION FACTOR-LIKE 1"/>
    <property type="match status" value="1"/>
</dbReference>
<feature type="compositionally biased region" description="Polar residues" evidence="1">
    <location>
        <begin position="1278"/>
        <end position="1293"/>
    </location>
</feature>
<dbReference type="GO" id="GO:0005634">
    <property type="term" value="C:nucleus"/>
    <property type="evidence" value="ECO:0007669"/>
    <property type="project" value="TreeGrafter"/>
</dbReference>
<feature type="compositionally biased region" description="Polar residues" evidence="1">
    <location>
        <begin position="995"/>
        <end position="1005"/>
    </location>
</feature>
<feature type="compositionally biased region" description="Polar residues" evidence="1">
    <location>
        <begin position="255"/>
        <end position="270"/>
    </location>
</feature>
<dbReference type="InterPro" id="IPR013087">
    <property type="entry name" value="Znf_C2H2_type"/>
</dbReference>
<comment type="caution">
    <text evidence="3">The sequence shown here is derived from an EMBL/GenBank/DDBJ whole genome shotgun (WGS) entry which is preliminary data.</text>
</comment>
<feature type="compositionally biased region" description="Polar residues" evidence="1">
    <location>
        <begin position="228"/>
        <end position="241"/>
    </location>
</feature>
<dbReference type="SMART" id="SM00355">
    <property type="entry name" value="ZnF_C2H2"/>
    <property type="match status" value="4"/>
</dbReference>
<accession>A0AAN8PU74</accession>
<reference evidence="3 4" key="1">
    <citation type="submission" date="2024-01" db="EMBL/GenBank/DDBJ databases">
        <title>The genome of the rayed Mediterranean limpet Patella caerulea (Linnaeus, 1758).</title>
        <authorList>
            <person name="Anh-Thu Weber A."/>
            <person name="Halstead-Nussloch G."/>
        </authorList>
    </citation>
    <scope>NUCLEOTIDE SEQUENCE [LARGE SCALE GENOMIC DNA]</scope>
    <source>
        <strain evidence="3">AATW-2023a</strain>
        <tissue evidence="3">Whole specimen</tissue>
    </source>
</reference>
<feature type="compositionally biased region" description="Polar residues" evidence="1">
    <location>
        <begin position="455"/>
        <end position="481"/>
    </location>
</feature>